<dbReference type="AlphaFoldDB" id="A0A6A0AL73"/>
<gene>
    <name evidence="1" type="ORF">HaLaN_32941</name>
</gene>
<name>A0A6A0AL73_HAELA</name>
<reference evidence="1 2" key="1">
    <citation type="submission" date="2020-02" db="EMBL/GenBank/DDBJ databases">
        <title>Draft genome sequence of Haematococcus lacustris strain NIES-144.</title>
        <authorList>
            <person name="Morimoto D."/>
            <person name="Nakagawa S."/>
            <person name="Yoshida T."/>
            <person name="Sawayama S."/>
        </authorList>
    </citation>
    <scope>NUCLEOTIDE SEQUENCE [LARGE SCALE GENOMIC DNA]</scope>
    <source>
        <strain evidence="1 2">NIES-144</strain>
    </source>
</reference>
<keyword evidence="2" id="KW-1185">Reference proteome</keyword>
<sequence>MELGSPRATQRLQMQTLLRRSSMATAEDVQQIPGVSGPLRKRSRTDQPSISTPVWYHRHFGANGEGCDSDRRKCNFCSFAVKAAPGSNPNHLGAHLLTVTCSYLLSVEALADAANVHTVRQHLEARQGQAGPSLEVDNHGVDRLLLEWLLHDGLPLTIVESGAFLEFVRALKPDWTPPSRYLTGIAIGVFRSGQPHVTPDVSQSQTVVSYT</sequence>
<comment type="caution">
    <text evidence="1">The sequence shown here is derived from an EMBL/GenBank/DDBJ whole genome shotgun (WGS) entry which is preliminary data.</text>
</comment>
<protein>
    <submittedName>
        <fullName evidence="1">BED-type domain-containing protein</fullName>
    </submittedName>
</protein>
<dbReference type="EMBL" id="BLLF01008883">
    <property type="protein sequence ID" value="GFH33552.1"/>
    <property type="molecule type" value="Genomic_DNA"/>
</dbReference>
<evidence type="ECO:0000313" key="2">
    <source>
        <dbReference type="Proteomes" id="UP000485058"/>
    </source>
</evidence>
<organism evidence="1 2">
    <name type="scientific">Haematococcus lacustris</name>
    <name type="common">Green alga</name>
    <name type="synonym">Haematococcus pluvialis</name>
    <dbReference type="NCBI Taxonomy" id="44745"/>
    <lineage>
        <taxon>Eukaryota</taxon>
        <taxon>Viridiplantae</taxon>
        <taxon>Chlorophyta</taxon>
        <taxon>core chlorophytes</taxon>
        <taxon>Chlorophyceae</taxon>
        <taxon>CS clade</taxon>
        <taxon>Chlamydomonadales</taxon>
        <taxon>Haematococcaceae</taxon>
        <taxon>Haematococcus</taxon>
    </lineage>
</organism>
<dbReference type="Proteomes" id="UP000485058">
    <property type="component" value="Unassembled WGS sequence"/>
</dbReference>
<evidence type="ECO:0000313" key="1">
    <source>
        <dbReference type="EMBL" id="GFH33552.1"/>
    </source>
</evidence>
<feature type="non-terminal residue" evidence="1">
    <location>
        <position position="211"/>
    </location>
</feature>
<proteinExistence type="predicted"/>
<accession>A0A6A0AL73</accession>